<dbReference type="PROSITE" id="PS50879">
    <property type="entry name" value="RNASE_H_1"/>
    <property type="match status" value="1"/>
</dbReference>
<feature type="domain" description="RNase H type-1" evidence="1">
    <location>
        <begin position="39"/>
        <end position="105"/>
    </location>
</feature>
<organism evidence="2 3">
    <name type="scientific">Anisodus tanguticus</name>
    <dbReference type="NCBI Taxonomy" id="243964"/>
    <lineage>
        <taxon>Eukaryota</taxon>
        <taxon>Viridiplantae</taxon>
        <taxon>Streptophyta</taxon>
        <taxon>Embryophyta</taxon>
        <taxon>Tracheophyta</taxon>
        <taxon>Spermatophyta</taxon>
        <taxon>Magnoliopsida</taxon>
        <taxon>eudicotyledons</taxon>
        <taxon>Gunneridae</taxon>
        <taxon>Pentapetalae</taxon>
        <taxon>asterids</taxon>
        <taxon>lamiids</taxon>
        <taxon>Solanales</taxon>
        <taxon>Solanaceae</taxon>
        <taxon>Solanoideae</taxon>
        <taxon>Hyoscyameae</taxon>
        <taxon>Anisodus</taxon>
    </lineage>
</organism>
<accession>A0AAE1R3I4</accession>
<name>A0AAE1R3I4_9SOLA</name>
<dbReference type="SUPFAM" id="SSF53098">
    <property type="entry name" value="Ribonuclease H-like"/>
    <property type="match status" value="1"/>
</dbReference>
<dbReference type="Proteomes" id="UP001291623">
    <property type="component" value="Unassembled WGS sequence"/>
</dbReference>
<protein>
    <recommendedName>
        <fullName evidence="1">RNase H type-1 domain-containing protein</fullName>
    </recommendedName>
</protein>
<dbReference type="Pfam" id="PF13456">
    <property type="entry name" value="RVT_3"/>
    <property type="match status" value="1"/>
</dbReference>
<dbReference type="InterPro" id="IPR002156">
    <property type="entry name" value="RNaseH_domain"/>
</dbReference>
<evidence type="ECO:0000259" key="1">
    <source>
        <dbReference type="PROSITE" id="PS50879"/>
    </source>
</evidence>
<reference evidence="2" key="1">
    <citation type="submission" date="2023-12" db="EMBL/GenBank/DDBJ databases">
        <title>Genome assembly of Anisodus tanguticus.</title>
        <authorList>
            <person name="Wang Y.-J."/>
        </authorList>
    </citation>
    <scope>NUCLEOTIDE SEQUENCE</scope>
    <source>
        <strain evidence="2">KB-2021</strain>
        <tissue evidence="2">Leaf</tissue>
    </source>
</reference>
<dbReference type="GO" id="GO:0004523">
    <property type="term" value="F:RNA-DNA hybrid ribonuclease activity"/>
    <property type="evidence" value="ECO:0007669"/>
    <property type="project" value="InterPro"/>
</dbReference>
<dbReference type="PANTHER" id="PTHR47723">
    <property type="entry name" value="OS05G0353850 PROTEIN"/>
    <property type="match status" value="1"/>
</dbReference>
<dbReference type="InterPro" id="IPR012337">
    <property type="entry name" value="RNaseH-like_sf"/>
</dbReference>
<dbReference type="InterPro" id="IPR044730">
    <property type="entry name" value="RNase_H-like_dom_plant"/>
</dbReference>
<keyword evidence="3" id="KW-1185">Reference proteome</keyword>
<dbReference type="InterPro" id="IPR036397">
    <property type="entry name" value="RNaseH_sf"/>
</dbReference>
<sequence>MKIAFPYVHWHSSWVDICSRVEICSHEINITRVCWTRPDLGIAKLNTDGSSFGNPGKIGAGGILRDSYGELIYAFAASLGDGTNNQAELEAACIGLSWCIANGYL</sequence>
<dbReference type="AlphaFoldDB" id="A0AAE1R3I4"/>
<dbReference type="EMBL" id="JAVYJV010000020">
    <property type="protein sequence ID" value="KAK4344256.1"/>
    <property type="molecule type" value="Genomic_DNA"/>
</dbReference>
<gene>
    <name evidence="2" type="ORF">RND71_037350</name>
</gene>
<dbReference type="GO" id="GO:0003676">
    <property type="term" value="F:nucleic acid binding"/>
    <property type="evidence" value="ECO:0007669"/>
    <property type="project" value="InterPro"/>
</dbReference>
<evidence type="ECO:0000313" key="2">
    <source>
        <dbReference type="EMBL" id="KAK4344256.1"/>
    </source>
</evidence>
<proteinExistence type="predicted"/>
<evidence type="ECO:0000313" key="3">
    <source>
        <dbReference type="Proteomes" id="UP001291623"/>
    </source>
</evidence>
<dbReference type="CDD" id="cd06222">
    <property type="entry name" value="RNase_H_like"/>
    <property type="match status" value="1"/>
</dbReference>
<dbReference type="Gene3D" id="3.30.420.10">
    <property type="entry name" value="Ribonuclease H-like superfamily/Ribonuclease H"/>
    <property type="match status" value="1"/>
</dbReference>
<comment type="caution">
    <text evidence="2">The sequence shown here is derived from an EMBL/GenBank/DDBJ whole genome shotgun (WGS) entry which is preliminary data.</text>
</comment>
<dbReference type="InterPro" id="IPR053151">
    <property type="entry name" value="RNase_H-like"/>
</dbReference>
<dbReference type="PANTHER" id="PTHR47723:SF7">
    <property type="entry name" value="RNASE H FAMILY PROTEIN"/>
    <property type="match status" value="1"/>
</dbReference>